<dbReference type="Proteomes" id="UP001465755">
    <property type="component" value="Unassembled WGS sequence"/>
</dbReference>
<dbReference type="AlphaFoldDB" id="A0AAW1PYY7"/>
<protein>
    <recommendedName>
        <fullName evidence="2">SWIM-type domain-containing protein</fullName>
    </recommendedName>
</protein>
<evidence type="ECO:0000259" key="2">
    <source>
        <dbReference type="PROSITE" id="PS50966"/>
    </source>
</evidence>
<dbReference type="GO" id="GO:0008270">
    <property type="term" value="F:zinc ion binding"/>
    <property type="evidence" value="ECO:0007669"/>
    <property type="project" value="UniProtKB-KW"/>
</dbReference>
<reference evidence="3 4" key="1">
    <citation type="journal article" date="2024" name="Nat. Commun.">
        <title>Phylogenomics reveals the evolutionary origins of lichenization in chlorophyte algae.</title>
        <authorList>
            <person name="Puginier C."/>
            <person name="Libourel C."/>
            <person name="Otte J."/>
            <person name="Skaloud P."/>
            <person name="Haon M."/>
            <person name="Grisel S."/>
            <person name="Petersen M."/>
            <person name="Berrin J.G."/>
            <person name="Delaux P.M."/>
            <person name="Dal Grande F."/>
            <person name="Keller J."/>
        </authorList>
    </citation>
    <scope>NUCLEOTIDE SEQUENCE [LARGE SCALE GENOMIC DNA]</scope>
    <source>
        <strain evidence="3 4">SAG 2036</strain>
    </source>
</reference>
<dbReference type="GO" id="GO:0000724">
    <property type="term" value="P:double-strand break repair via homologous recombination"/>
    <property type="evidence" value="ECO:0007669"/>
    <property type="project" value="TreeGrafter"/>
</dbReference>
<keyword evidence="1" id="KW-0479">Metal-binding</keyword>
<keyword evidence="4" id="KW-1185">Reference proteome</keyword>
<feature type="domain" description="SWIM-type" evidence="2">
    <location>
        <begin position="90"/>
        <end position="127"/>
    </location>
</feature>
<proteinExistence type="predicted"/>
<dbReference type="PANTHER" id="PTHR28498">
    <property type="entry name" value="ZINC FINGER SWIM DOMAIN-CONTAINING PROTEIN 7"/>
    <property type="match status" value="1"/>
</dbReference>
<keyword evidence="1" id="KW-0863">Zinc-finger</keyword>
<organism evidence="3 4">
    <name type="scientific">Symbiochloris irregularis</name>
    <dbReference type="NCBI Taxonomy" id="706552"/>
    <lineage>
        <taxon>Eukaryota</taxon>
        <taxon>Viridiplantae</taxon>
        <taxon>Chlorophyta</taxon>
        <taxon>core chlorophytes</taxon>
        <taxon>Trebouxiophyceae</taxon>
        <taxon>Trebouxiales</taxon>
        <taxon>Trebouxiaceae</taxon>
        <taxon>Symbiochloris</taxon>
    </lineage>
</organism>
<dbReference type="PANTHER" id="PTHR28498:SF1">
    <property type="entry name" value="ZINC FINGER SWIM DOMAIN-CONTAINING PROTEIN 7"/>
    <property type="match status" value="1"/>
</dbReference>
<dbReference type="PROSITE" id="PS50966">
    <property type="entry name" value="ZF_SWIM"/>
    <property type="match status" value="1"/>
</dbReference>
<sequence length="148" mass="16369">MPSFPSTHSIADEILRELSQLHDSGAPAPDPRAVHSKLESLNFLFDRNFTRAVQLVEQGAVSCFVAMKSRRTVFQVKGASAKGPGPADSYLVFPTHFCSCHSFMWDVVSREEAICCKHQLAARLAQAMRSCPTTEIPDHLLAQMLMAH</sequence>
<evidence type="ECO:0000313" key="3">
    <source>
        <dbReference type="EMBL" id="KAK9813349.1"/>
    </source>
</evidence>
<dbReference type="GO" id="GO:0097196">
    <property type="term" value="C:Shu complex"/>
    <property type="evidence" value="ECO:0007669"/>
    <property type="project" value="TreeGrafter"/>
</dbReference>
<gene>
    <name evidence="3" type="ORF">WJX73_001709</name>
</gene>
<keyword evidence="1" id="KW-0862">Zinc</keyword>
<evidence type="ECO:0000256" key="1">
    <source>
        <dbReference type="PROSITE-ProRule" id="PRU00325"/>
    </source>
</evidence>
<accession>A0AAW1PYY7</accession>
<dbReference type="EMBL" id="JALJOQ010000005">
    <property type="protein sequence ID" value="KAK9813349.1"/>
    <property type="molecule type" value="Genomic_DNA"/>
</dbReference>
<dbReference type="InterPro" id="IPR007527">
    <property type="entry name" value="Znf_SWIM"/>
</dbReference>
<evidence type="ECO:0000313" key="4">
    <source>
        <dbReference type="Proteomes" id="UP001465755"/>
    </source>
</evidence>
<comment type="caution">
    <text evidence="3">The sequence shown here is derived from an EMBL/GenBank/DDBJ whole genome shotgun (WGS) entry which is preliminary data.</text>
</comment>
<name>A0AAW1PYY7_9CHLO</name>